<dbReference type="AlphaFoldDB" id="A0A1V9YK28"/>
<dbReference type="InterPro" id="IPR027806">
    <property type="entry name" value="HARBI1_dom"/>
</dbReference>
<accession>A0A1V9YK28</accession>
<evidence type="ECO:0000259" key="3">
    <source>
        <dbReference type="Pfam" id="PF13359"/>
    </source>
</evidence>
<comment type="cofactor">
    <cofactor evidence="1">
        <name>a divalent metal cation</name>
        <dbReference type="ChEBI" id="CHEBI:60240"/>
    </cofactor>
</comment>
<gene>
    <name evidence="4" type="ORF">ACHHYP_20514</name>
</gene>
<dbReference type="Proteomes" id="UP000243579">
    <property type="component" value="Unassembled WGS sequence"/>
</dbReference>
<comment type="caution">
    <text evidence="4">The sequence shown here is derived from an EMBL/GenBank/DDBJ whole genome shotgun (WGS) entry which is preliminary data.</text>
</comment>
<feature type="domain" description="DDE Tnp4" evidence="3">
    <location>
        <begin position="189"/>
        <end position="245"/>
    </location>
</feature>
<evidence type="ECO:0000256" key="1">
    <source>
        <dbReference type="ARBA" id="ARBA00001968"/>
    </source>
</evidence>
<keyword evidence="2" id="KW-0479">Metal-binding</keyword>
<evidence type="ECO:0000313" key="5">
    <source>
        <dbReference type="Proteomes" id="UP000243579"/>
    </source>
</evidence>
<organism evidence="4 5">
    <name type="scientific">Achlya hypogyna</name>
    <name type="common">Oomycete</name>
    <name type="synonym">Protoachlya hypogyna</name>
    <dbReference type="NCBI Taxonomy" id="1202772"/>
    <lineage>
        <taxon>Eukaryota</taxon>
        <taxon>Sar</taxon>
        <taxon>Stramenopiles</taxon>
        <taxon>Oomycota</taxon>
        <taxon>Saprolegniomycetes</taxon>
        <taxon>Saprolegniales</taxon>
        <taxon>Achlyaceae</taxon>
        <taxon>Achlya</taxon>
    </lineage>
</organism>
<reference evidence="4 5" key="1">
    <citation type="journal article" date="2014" name="Genome Biol. Evol.">
        <title>The secreted proteins of Achlya hypogyna and Thraustotheca clavata identify the ancestral oomycete secretome and reveal gene acquisitions by horizontal gene transfer.</title>
        <authorList>
            <person name="Misner I."/>
            <person name="Blouin N."/>
            <person name="Leonard G."/>
            <person name="Richards T.A."/>
            <person name="Lane C.E."/>
        </authorList>
    </citation>
    <scope>NUCLEOTIDE SEQUENCE [LARGE SCALE GENOMIC DNA]</scope>
    <source>
        <strain evidence="4 5">ATCC 48635</strain>
    </source>
</reference>
<protein>
    <recommendedName>
        <fullName evidence="3">DDE Tnp4 domain-containing protein</fullName>
    </recommendedName>
</protein>
<name>A0A1V9YK28_ACHHY</name>
<proteinExistence type="predicted"/>
<sequence>MDWNLESERLIKEREFDATLRMPPRSFERLVCLVTPHIAVNERMSVLRTGISSLSPANQLQLLLAYLSGGFMIHLRRLIGTSRKQFYRIIYRVMVAFAKVPCLDINARFPKNDSARRAVAARFANDGENAVLLGCVGVIDGWLCTINRPRQADIGTVGQAKYYSGHYMTYGINHAMQNAKQFTYAGHRKYEPKYDAFNFYLSQLRTKIERLFGFNTTKWRILRRPLQAHLAHNIQVIAACFQLTNYCIEERLARDANDHLTAQDIEPLQTTRAQQRAAAANGHSIDRILGYFPSDVIVSTPGQSIVREAIVEYIASQNLTRPVRNLKRRAVD</sequence>
<keyword evidence="5" id="KW-1185">Reference proteome</keyword>
<dbReference type="GO" id="GO:0046872">
    <property type="term" value="F:metal ion binding"/>
    <property type="evidence" value="ECO:0007669"/>
    <property type="project" value="UniProtKB-KW"/>
</dbReference>
<dbReference type="Pfam" id="PF13359">
    <property type="entry name" value="DDE_Tnp_4"/>
    <property type="match status" value="1"/>
</dbReference>
<dbReference type="OrthoDB" id="88827at2759"/>
<evidence type="ECO:0000313" key="4">
    <source>
        <dbReference type="EMBL" id="OQR86069.1"/>
    </source>
</evidence>
<evidence type="ECO:0000256" key="2">
    <source>
        <dbReference type="ARBA" id="ARBA00022723"/>
    </source>
</evidence>
<dbReference type="EMBL" id="JNBR01001535">
    <property type="protein sequence ID" value="OQR86069.1"/>
    <property type="molecule type" value="Genomic_DNA"/>
</dbReference>